<feature type="transmembrane region" description="Helical" evidence="5">
    <location>
        <begin position="399"/>
        <end position="417"/>
    </location>
</feature>
<protein>
    <submittedName>
        <fullName evidence="6">APC family permease</fullName>
    </submittedName>
</protein>
<dbReference type="InterPro" id="IPR052962">
    <property type="entry name" value="AA_Transporter_AGT"/>
</dbReference>
<feature type="transmembrane region" description="Helical" evidence="5">
    <location>
        <begin position="123"/>
        <end position="145"/>
    </location>
</feature>
<gene>
    <name evidence="6" type="ORF">JCM31447_29280</name>
</gene>
<organism evidence="6 7">
    <name type="scientific">Fluviispira sanaruensis</name>
    <dbReference type="NCBI Taxonomy" id="2493639"/>
    <lineage>
        <taxon>Bacteria</taxon>
        <taxon>Pseudomonadati</taxon>
        <taxon>Bdellovibrionota</taxon>
        <taxon>Oligoflexia</taxon>
        <taxon>Silvanigrellales</taxon>
        <taxon>Silvanigrellaceae</taxon>
        <taxon>Fluviispira</taxon>
    </lineage>
</organism>
<dbReference type="RefSeq" id="WP_130612230.1">
    <property type="nucleotide sequence ID" value="NZ_AP019368.1"/>
</dbReference>
<dbReference type="InterPro" id="IPR002293">
    <property type="entry name" value="AA/rel_permease1"/>
</dbReference>
<feature type="transmembrane region" description="Helical" evidence="5">
    <location>
        <begin position="452"/>
        <end position="470"/>
    </location>
</feature>
<evidence type="ECO:0000256" key="1">
    <source>
        <dbReference type="ARBA" id="ARBA00004141"/>
    </source>
</evidence>
<feature type="transmembrane region" description="Helical" evidence="5">
    <location>
        <begin position="7"/>
        <end position="26"/>
    </location>
</feature>
<evidence type="ECO:0000256" key="4">
    <source>
        <dbReference type="ARBA" id="ARBA00023136"/>
    </source>
</evidence>
<dbReference type="KEGG" id="sbf:JCM31447_29280"/>
<keyword evidence="2 5" id="KW-0812">Transmembrane</keyword>
<dbReference type="Gene3D" id="1.20.1740.10">
    <property type="entry name" value="Amino acid/polyamine transporter I"/>
    <property type="match status" value="1"/>
</dbReference>
<dbReference type="Proteomes" id="UP000291236">
    <property type="component" value="Chromosome"/>
</dbReference>
<comment type="subcellular location">
    <subcellularLocation>
        <location evidence="1">Membrane</location>
        <topology evidence="1">Multi-pass membrane protein</topology>
    </subcellularLocation>
</comment>
<dbReference type="AlphaFoldDB" id="A0A4V0P2U6"/>
<sequence>MKKITLLNLLFFSLGSIIGSGWLYGAYYTAKLAGNAAIISWIIGGLMMSIVALSYAEVILNKKFNNLSDAAAHSLSKNGCTLVSILTWIWTALIPPIEVQATVQYASNYFNWIRKSDVQNFELSSAGLVLSFFLLFIMFSINIFASNTVGRFNKLITIIKVIIPISVAFIFFYVIYKNPINAINNLSLGIFSEGISGMLVAISTGGIAFSFIGFQTAIFLAKETDNPQKNIPIAVFGSIFIAIVVYLLIQIGFNLSIPNDHLNNGWSQLNFAGDSGPIAGLLAMFGFLFMSYFLYFDAVISPFGTGLGYKVAASRVLSNLSEAKIFPNIISQKNRYGSPYYANIINFIIGVVFLSVVSGWQSMIAILCGLIILTMSYVPIYVLYARINNFMETSFKVKYFKIISFLSFYFCNLMLVWCEWAQIKSVFIIFSTIFLSINIINKLKNNFSFNPIFHAIIPLHAISIATITYLKKFQPSFYFELISILIISLTLMILIYKLYSKTSSVNKKNEENKMAS</sequence>
<evidence type="ECO:0000256" key="5">
    <source>
        <dbReference type="SAM" id="Phobius"/>
    </source>
</evidence>
<evidence type="ECO:0000313" key="6">
    <source>
        <dbReference type="EMBL" id="BBH54457.1"/>
    </source>
</evidence>
<feature type="transmembrane region" description="Helical" evidence="5">
    <location>
        <begin position="196"/>
        <end position="221"/>
    </location>
</feature>
<dbReference type="OrthoDB" id="5288717at2"/>
<reference evidence="6 7" key="1">
    <citation type="submission" date="2018-12" db="EMBL/GenBank/DDBJ databases">
        <title>Rubrispira sanarue gen. nov., sp., nov., a member of the order Silvanigrellales, isolated from a brackish lake in Hamamatsu Japan.</title>
        <authorList>
            <person name="Maejima Y."/>
            <person name="Iino T."/>
            <person name="Muraguchi Y."/>
            <person name="Fukuda K."/>
            <person name="Nojiri H."/>
            <person name="Ohkuma M."/>
            <person name="Moriuchi R."/>
            <person name="Dohra H."/>
            <person name="Kimbara K."/>
            <person name="Shintani M."/>
        </authorList>
    </citation>
    <scope>NUCLEOTIDE SEQUENCE [LARGE SCALE GENOMIC DNA]</scope>
    <source>
        <strain evidence="6 7">RF1110005</strain>
    </source>
</reference>
<keyword evidence="3 5" id="KW-1133">Transmembrane helix</keyword>
<dbReference type="PANTHER" id="PTHR47547">
    <property type="match status" value="1"/>
</dbReference>
<feature type="transmembrane region" description="Helical" evidence="5">
    <location>
        <begin position="476"/>
        <end position="499"/>
    </location>
</feature>
<dbReference type="PIRSF" id="PIRSF006060">
    <property type="entry name" value="AA_transporter"/>
    <property type="match status" value="1"/>
</dbReference>
<keyword evidence="7" id="KW-1185">Reference proteome</keyword>
<feature type="transmembrane region" description="Helical" evidence="5">
    <location>
        <begin position="157"/>
        <end position="176"/>
    </location>
</feature>
<evidence type="ECO:0000313" key="7">
    <source>
        <dbReference type="Proteomes" id="UP000291236"/>
    </source>
</evidence>
<dbReference type="PANTHER" id="PTHR47547:SF1">
    <property type="entry name" value="ASPARTATE-PROTON SYMPORTER"/>
    <property type="match status" value="1"/>
</dbReference>
<feature type="transmembrane region" description="Helical" evidence="5">
    <location>
        <begin position="363"/>
        <end position="387"/>
    </location>
</feature>
<evidence type="ECO:0000256" key="3">
    <source>
        <dbReference type="ARBA" id="ARBA00022989"/>
    </source>
</evidence>
<feature type="transmembrane region" description="Helical" evidence="5">
    <location>
        <begin position="340"/>
        <end position="357"/>
    </location>
</feature>
<dbReference type="GO" id="GO:0016020">
    <property type="term" value="C:membrane"/>
    <property type="evidence" value="ECO:0007669"/>
    <property type="project" value="UniProtKB-SubCell"/>
</dbReference>
<dbReference type="GO" id="GO:0022857">
    <property type="term" value="F:transmembrane transporter activity"/>
    <property type="evidence" value="ECO:0007669"/>
    <property type="project" value="InterPro"/>
</dbReference>
<feature type="transmembrane region" description="Helical" evidence="5">
    <location>
        <begin position="81"/>
        <end position="103"/>
    </location>
</feature>
<feature type="transmembrane region" description="Helical" evidence="5">
    <location>
        <begin position="233"/>
        <end position="257"/>
    </location>
</feature>
<evidence type="ECO:0000256" key="2">
    <source>
        <dbReference type="ARBA" id="ARBA00022692"/>
    </source>
</evidence>
<dbReference type="EMBL" id="AP019368">
    <property type="protein sequence ID" value="BBH54457.1"/>
    <property type="molecule type" value="Genomic_DNA"/>
</dbReference>
<accession>A0A4V0P2U6</accession>
<dbReference type="Pfam" id="PF13520">
    <property type="entry name" value="AA_permease_2"/>
    <property type="match status" value="1"/>
</dbReference>
<feature type="transmembrane region" description="Helical" evidence="5">
    <location>
        <begin position="423"/>
        <end position="440"/>
    </location>
</feature>
<keyword evidence="4 5" id="KW-0472">Membrane</keyword>
<feature type="transmembrane region" description="Helical" evidence="5">
    <location>
        <begin position="277"/>
        <end position="295"/>
    </location>
</feature>
<feature type="transmembrane region" description="Helical" evidence="5">
    <location>
        <begin position="38"/>
        <end position="60"/>
    </location>
</feature>
<name>A0A4V0P2U6_FLUSA</name>
<proteinExistence type="predicted"/>